<evidence type="ECO:0000313" key="1">
    <source>
        <dbReference type="EMBL" id="RNM15467.1"/>
    </source>
</evidence>
<reference evidence="1 2" key="1">
    <citation type="submission" date="2018-11" db="EMBL/GenBank/DDBJ databases">
        <title>Characterization of surface water Dickeya isolates.</title>
        <authorList>
            <person name="Van Gijsegem F."/>
            <person name="Pedron J."/>
        </authorList>
    </citation>
    <scope>NUCLEOTIDE SEQUENCE [LARGE SCALE GENOMIC DNA]</scope>
    <source>
        <strain evidence="1 2">FVG10-MFV-A16</strain>
    </source>
</reference>
<name>A0ABX9WN17_9GAMM</name>
<dbReference type="Gene3D" id="3.90.350.10">
    <property type="entry name" value="Transposase Inhibitor Protein From Tn5, Chain A, domain 1"/>
    <property type="match status" value="1"/>
</dbReference>
<evidence type="ECO:0000313" key="2">
    <source>
        <dbReference type="Proteomes" id="UP000271870"/>
    </source>
</evidence>
<dbReference type="EMBL" id="RJLS01000132">
    <property type="protein sequence ID" value="RNM15467.1"/>
    <property type="molecule type" value="Genomic_DNA"/>
</dbReference>
<protein>
    <submittedName>
        <fullName evidence="1">IS4 family transposase</fullName>
    </submittedName>
</protein>
<organism evidence="1 2">
    <name type="scientific">Dickeya undicola</name>
    <dbReference type="NCBI Taxonomy" id="1577887"/>
    <lineage>
        <taxon>Bacteria</taxon>
        <taxon>Pseudomonadati</taxon>
        <taxon>Pseudomonadota</taxon>
        <taxon>Gammaproteobacteria</taxon>
        <taxon>Enterobacterales</taxon>
        <taxon>Pectobacteriaceae</taxon>
        <taxon>Dickeya</taxon>
    </lineage>
</organism>
<proteinExistence type="predicted"/>
<feature type="non-terminal residue" evidence="1">
    <location>
        <position position="1"/>
    </location>
</feature>
<keyword evidence="2" id="KW-1185">Reference proteome</keyword>
<feature type="non-terminal residue" evidence="1">
    <location>
        <position position="52"/>
    </location>
</feature>
<dbReference type="Proteomes" id="UP000271870">
    <property type="component" value="Unassembled WGS sequence"/>
</dbReference>
<sequence>FSHSTVREELGNITNSQRARGLQVHSVLLYAPGCAHMVGLIEQQRWSRESDG</sequence>
<accession>A0ABX9WN17</accession>
<comment type="caution">
    <text evidence="1">The sequence shown here is derived from an EMBL/GenBank/DDBJ whole genome shotgun (WGS) entry which is preliminary data.</text>
</comment>
<gene>
    <name evidence="1" type="ORF">EFS38_20820</name>
</gene>